<accession>A0A401IDX1</accession>
<feature type="domain" description="Histidine kinase/HSP90-like ATPase" evidence="1">
    <location>
        <begin position="24"/>
        <end position="150"/>
    </location>
</feature>
<evidence type="ECO:0000259" key="1">
    <source>
        <dbReference type="Pfam" id="PF13581"/>
    </source>
</evidence>
<keyword evidence="2" id="KW-0067">ATP-binding</keyword>
<evidence type="ECO:0000313" key="2">
    <source>
        <dbReference type="EMBL" id="GBF79431.1"/>
    </source>
</evidence>
<reference evidence="3" key="1">
    <citation type="submission" date="2017-05" db="EMBL/GenBank/DDBJ databases">
        <title>Physiological properties and genetic analysis related to exopolysaccharide production of fresh-water unicellular cyanobacterium Aphanothece sacrum, Suizenji Nori, that has been cultured as a food source in Japan.</title>
        <authorList>
            <person name="Kanesaki Y."/>
            <person name="Yoshikawa S."/>
            <person name="Ohki K."/>
        </authorList>
    </citation>
    <scope>NUCLEOTIDE SEQUENCE [LARGE SCALE GENOMIC DNA]</scope>
    <source>
        <strain evidence="3">FPU1</strain>
    </source>
</reference>
<dbReference type="Pfam" id="PF13581">
    <property type="entry name" value="HATPase_c_2"/>
    <property type="match status" value="1"/>
</dbReference>
<dbReference type="Gene3D" id="3.30.565.10">
    <property type="entry name" value="Histidine kinase-like ATPase, C-terminal domain"/>
    <property type="match status" value="1"/>
</dbReference>
<dbReference type="InterPro" id="IPR003594">
    <property type="entry name" value="HATPase_dom"/>
</dbReference>
<evidence type="ECO:0000313" key="3">
    <source>
        <dbReference type="Proteomes" id="UP000287247"/>
    </source>
</evidence>
<keyword evidence="2" id="KW-0547">Nucleotide-binding</keyword>
<dbReference type="CDD" id="cd16936">
    <property type="entry name" value="HATPase_RsbW-like"/>
    <property type="match status" value="1"/>
</dbReference>
<dbReference type="AlphaFoldDB" id="A0A401IDX1"/>
<organism evidence="2 3">
    <name type="scientific">Aphanothece sacrum FPU1</name>
    <dbReference type="NCBI Taxonomy" id="1920663"/>
    <lineage>
        <taxon>Bacteria</taxon>
        <taxon>Bacillati</taxon>
        <taxon>Cyanobacteriota</taxon>
        <taxon>Cyanophyceae</taxon>
        <taxon>Oscillatoriophycideae</taxon>
        <taxon>Chroococcales</taxon>
        <taxon>Aphanothecaceae</taxon>
        <taxon>Aphanothece</taxon>
    </lineage>
</organism>
<dbReference type="Proteomes" id="UP000287247">
    <property type="component" value="Unassembled WGS sequence"/>
</dbReference>
<proteinExistence type="predicted"/>
<gene>
    <name evidence="2" type="ORF">AsFPU1_0826</name>
</gene>
<dbReference type="SUPFAM" id="SSF55874">
    <property type="entry name" value="ATPase domain of HSP90 chaperone/DNA topoisomerase II/histidine kinase"/>
    <property type="match status" value="1"/>
</dbReference>
<protein>
    <submittedName>
        <fullName evidence="2">ATP-binding protein</fullName>
    </submittedName>
</protein>
<name>A0A401IDX1_APHSA</name>
<keyword evidence="3" id="KW-1185">Reference proteome</keyword>
<dbReference type="GO" id="GO:0005524">
    <property type="term" value="F:ATP binding"/>
    <property type="evidence" value="ECO:0007669"/>
    <property type="project" value="UniProtKB-KW"/>
</dbReference>
<dbReference type="InterPro" id="IPR036890">
    <property type="entry name" value="HATPase_C_sf"/>
</dbReference>
<dbReference type="EMBL" id="BDQK01000002">
    <property type="protein sequence ID" value="GBF79431.1"/>
    <property type="molecule type" value="Genomic_DNA"/>
</dbReference>
<sequence>MVLFEKKEDKNNSLIKEVRLQLRTELTELEKVLVWFEKIAHPYLVQECLWKCKLALAEGFTNTVIYAHKDLPPVVPIIVEVNLYSYVIEIRIWDIGPKFDLLTKLAQIEQDKSSPLEKENYRGLFFMKNLTDELNYIRVADRRNCLILRKHFQQLIIDN</sequence>
<comment type="caution">
    <text evidence="2">The sequence shown here is derived from an EMBL/GenBank/DDBJ whole genome shotgun (WGS) entry which is preliminary data.</text>
</comment>